<dbReference type="EMBL" id="CAJPVJ010048715">
    <property type="protein sequence ID" value="CAG2182860.1"/>
    <property type="molecule type" value="Genomic_DNA"/>
</dbReference>
<comment type="catalytic activity">
    <reaction evidence="11">
        <text>[DNA-directed RNA polymerase] + ATP = phospho-[DNA-directed RNA polymerase] + ADP + H(+)</text>
        <dbReference type="Rhea" id="RHEA:10216"/>
        <dbReference type="Rhea" id="RHEA-COMP:11321"/>
        <dbReference type="Rhea" id="RHEA-COMP:11322"/>
        <dbReference type="ChEBI" id="CHEBI:15378"/>
        <dbReference type="ChEBI" id="CHEBI:30616"/>
        <dbReference type="ChEBI" id="CHEBI:43176"/>
        <dbReference type="ChEBI" id="CHEBI:68546"/>
        <dbReference type="ChEBI" id="CHEBI:456216"/>
        <dbReference type="EC" id="2.7.11.23"/>
    </reaction>
</comment>
<organism evidence="12">
    <name type="scientific">Oppiella nova</name>
    <dbReference type="NCBI Taxonomy" id="334625"/>
    <lineage>
        <taxon>Eukaryota</taxon>
        <taxon>Metazoa</taxon>
        <taxon>Ecdysozoa</taxon>
        <taxon>Arthropoda</taxon>
        <taxon>Chelicerata</taxon>
        <taxon>Arachnida</taxon>
        <taxon>Acari</taxon>
        <taxon>Acariformes</taxon>
        <taxon>Sarcoptiformes</taxon>
        <taxon>Oribatida</taxon>
        <taxon>Brachypylina</taxon>
        <taxon>Oppioidea</taxon>
        <taxon>Oppiidae</taxon>
        <taxon>Oppiella</taxon>
    </lineage>
</organism>
<proteinExistence type="predicted"/>
<reference evidence="12" key="1">
    <citation type="submission" date="2020-11" db="EMBL/GenBank/DDBJ databases">
        <authorList>
            <person name="Tran Van P."/>
        </authorList>
    </citation>
    <scope>NUCLEOTIDE SEQUENCE</scope>
</reference>
<keyword evidence="7" id="KW-0067">ATP-binding</keyword>
<dbReference type="InterPro" id="IPR011009">
    <property type="entry name" value="Kinase-like_dom_sf"/>
</dbReference>
<evidence type="ECO:0000256" key="6">
    <source>
        <dbReference type="ARBA" id="ARBA00022777"/>
    </source>
</evidence>
<evidence type="ECO:0000256" key="9">
    <source>
        <dbReference type="ARBA" id="ARBA00047811"/>
    </source>
</evidence>
<gene>
    <name evidence="12" type="ORF">ONB1V03_LOCUS22281</name>
</gene>
<comment type="subcellular location">
    <subcellularLocation>
        <location evidence="1">Nucleus</location>
    </subcellularLocation>
</comment>
<evidence type="ECO:0000256" key="2">
    <source>
        <dbReference type="ARBA" id="ARBA00022527"/>
    </source>
</evidence>
<comment type="catalytic activity">
    <reaction evidence="10">
        <text>L-seryl-[protein] + ATP = O-phospho-L-seryl-[protein] + ADP + H(+)</text>
        <dbReference type="Rhea" id="RHEA:17989"/>
        <dbReference type="Rhea" id="RHEA-COMP:9863"/>
        <dbReference type="Rhea" id="RHEA-COMP:11604"/>
        <dbReference type="ChEBI" id="CHEBI:15378"/>
        <dbReference type="ChEBI" id="CHEBI:29999"/>
        <dbReference type="ChEBI" id="CHEBI:30616"/>
        <dbReference type="ChEBI" id="CHEBI:83421"/>
        <dbReference type="ChEBI" id="CHEBI:456216"/>
        <dbReference type="EC" id="2.7.11.22"/>
    </reaction>
</comment>
<dbReference type="GO" id="GO:0007095">
    <property type="term" value="P:mitotic G2 DNA damage checkpoint signaling"/>
    <property type="evidence" value="ECO:0007669"/>
    <property type="project" value="TreeGrafter"/>
</dbReference>
<evidence type="ECO:0000256" key="4">
    <source>
        <dbReference type="ARBA" id="ARBA00022679"/>
    </source>
</evidence>
<name>A0A7R9MSJ7_9ACAR</name>
<dbReference type="PANTHER" id="PTHR24056">
    <property type="entry name" value="CELL DIVISION PROTEIN KINASE"/>
    <property type="match status" value="1"/>
</dbReference>
<dbReference type="Proteomes" id="UP000728032">
    <property type="component" value="Unassembled WGS sequence"/>
</dbReference>
<keyword evidence="3" id="KW-0597">Phosphoprotein</keyword>
<dbReference type="GO" id="GO:0008353">
    <property type="term" value="F:RNA polymerase II CTD heptapeptide repeat kinase activity"/>
    <property type="evidence" value="ECO:0007669"/>
    <property type="project" value="UniProtKB-EC"/>
</dbReference>
<evidence type="ECO:0000256" key="11">
    <source>
        <dbReference type="ARBA" id="ARBA00049280"/>
    </source>
</evidence>
<keyword evidence="8" id="KW-0539">Nucleus</keyword>
<dbReference type="InterPro" id="IPR050108">
    <property type="entry name" value="CDK"/>
</dbReference>
<evidence type="ECO:0000256" key="7">
    <source>
        <dbReference type="ARBA" id="ARBA00022840"/>
    </source>
</evidence>
<dbReference type="PANTHER" id="PTHR24056:SF334">
    <property type="entry name" value="CYCLIN-DEPENDENT KINASE 1"/>
    <property type="match status" value="1"/>
</dbReference>
<keyword evidence="2" id="KW-0723">Serine/threonine-protein kinase</keyword>
<sequence length="107" mass="12119">MANKNPLFHGDSEIDQLFRIFRTLGTPVEDNWPGVTQLPDYKQSFPSWKKNIMPSLMPNTEQSGIDLLQSMLIYDPHKRISAKAALKHPYFSDLNKTTLPAASMAVD</sequence>
<evidence type="ECO:0000313" key="13">
    <source>
        <dbReference type="Proteomes" id="UP000728032"/>
    </source>
</evidence>
<dbReference type="AlphaFoldDB" id="A0A7R9MSJ7"/>
<comment type="catalytic activity">
    <reaction evidence="9">
        <text>L-threonyl-[protein] + ATP = O-phospho-L-threonyl-[protein] + ADP + H(+)</text>
        <dbReference type="Rhea" id="RHEA:46608"/>
        <dbReference type="Rhea" id="RHEA-COMP:11060"/>
        <dbReference type="Rhea" id="RHEA-COMP:11605"/>
        <dbReference type="ChEBI" id="CHEBI:15378"/>
        <dbReference type="ChEBI" id="CHEBI:30013"/>
        <dbReference type="ChEBI" id="CHEBI:30616"/>
        <dbReference type="ChEBI" id="CHEBI:61977"/>
        <dbReference type="ChEBI" id="CHEBI:456216"/>
        <dbReference type="EC" id="2.7.11.22"/>
    </reaction>
</comment>
<accession>A0A7R9MSJ7</accession>
<evidence type="ECO:0000256" key="3">
    <source>
        <dbReference type="ARBA" id="ARBA00022553"/>
    </source>
</evidence>
<protein>
    <submittedName>
        <fullName evidence="12">Uncharacterized protein</fullName>
    </submittedName>
</protein>
<keyword evidence="6" id="KW-0418">Kinase</keyword>
<dbReference type="GO" id="GO:0005634">
    <property type="term" value="C:nucleus"/>
    <property type="evidence" value="ECO:0007669"/>
    <property type="project" value="UniProtKB-SubCell"/>
</dbReference>
<keyword evidence="4" id="KW-0808">Transferase</keyword>
<dbReference type="SUPFAM" id="SSF56112">
    <property type="entry name" value="Protein kinase-like (PK-like)"/>
    <property type="match status" value="1"/>
</dbReference>
<dbReference type="GO" id="GO:0000086">
    <property type="term" value="P:G2/M transition of mitotic cell cycle"/>
    <property type="evidence" value="ECO:0007669"/>
    <property type="project" value="TreeGrafter"/>
</dbReference>
<evidence type="ECO:0000256" key="1">
    <source>
        <dbReference type="ARBA" id="ARBA00004123"/>
    </source>
</evidence>
<keyword evidence="13" id="KW-1185">Reference proteome</keyword>
<evidence type="ECO:0000256" key="8">
    <source>
        <dbReference type="ARBA" id="ARBA00023242"/>
    </source>
</evidence>
<evidence type="ECO:0000313" key="12">
    <source>
        <dbReference type="EMBL" id="CAD7665724.1"/>
    </source>
</evidence>
<dbReference type="GO" id="GO:0004693">
    <property type="term" value="F:cyclin-dependent protein serine/threonine kinase activity"/>
    <property type="evidence" value="ECO:0007669"/>
    <property type="project" value="UniProtKB-EC"/>
</dbReference>
<dbReference type="GO" id="GO:0005524">
    <property type="term" value="F:ATP binding"/>
    <property type="evidence" value="ECO:0007669"/>
    <property type="project" value="UniProtKB-KW"/>
</dbReference>
<keyword evidence="5" id="KW-0547">Nucleotide-binding</keyword>
<dbReference type="OrthoDB" id="1732493at2759"/>
<dbReference type="Gene3D" id="1.10.510.10">
    <property type="entry name" value="Transferase(Phosphotransferase) domain 1"/>
    <property type="match status" value="1"/>
</dbReference>
<evidence type="ECO:0000256" key="5">
    <source>
        <dbReference type="ARBA" id="ARBA00022741"/>
    </source>
</evidence>
<evidence type="ECO:0000256" key="10">
    <source>
        <dbReference type="ARBA" id="ARBA00048367"/>
    </source>
</evidence>
<dbReference type="EMBL" id="OC963540">
    <property type="protein sequence ID" value="CAD7665724.1"/>
    <property type="molecule type" value="Genomic_DNA"/>
</dbReference>